<evidence type="ECO:0000313" key="3">
    <source>
        <dbReference type="Proteomes" id="UP000664132"/>
    </source>
</evidence>
<sequence length="162" mass="17841">MCYHRRTVYSCRHNGWARRVRTCNLQKAFLDGTFSKECEIMNAHPLHSVKVTIVCQACAKKQRKTAATLSKIRAELKMLNKKVEKVAKAQKEKASSEDGSQVSVCPPWEGINDGESQPATEALKGKRSSEDGSQASENASWVGIDDGELESISLNAVVMNDA</sequence>
<dbReference type="Proteomes" id="UP000664132">
    <property type="component" value="Unassembled WGS sequence"/>
</dbReference>
<protein>
    <submittedName>
        <fullName evidence="2">Uncharacterized protein</fullName>
    </submittedName>
</protein>
<evidence type="ECO:0000313" key="2">
    <source>
        <dbReference type="EMBL" id="KAG4416505.1"/>
    </source>
</evidence>
<evidence type="ECO:0000256" key="1">
    <source>
        <dbReference type="SAM" id="MobiDB-lite"/>
    </source>
</evidence>
<gene>
    <name evidence="2" type="ORF">IFR04_010361</name>
</gene>
<keyword evidence="3" id="KW-1185">Reference proteome</keyword>
<name>A0A8H7T801_9HELO</name>
<dbReference type="EMBL" id="JAFJYH010000184">
    <property type="protein sequence ID" value="KAG4416505.1"/>
    <property type="molecule type" value="Genomic_DNA"/>
</dbReference>
<comment type="caution">
    <text evidence="2">The sequence shown here is derived from an EMBL/GenBank/DDBJ whole genome shotgun (WGS) entry which is preliminary data.</text>
</comment>
<feature type="region of interest" description="Disordered" evidence="1">
    <location>
        <begin position="88"/>
        <end position="142"/>
    </location>
</feature>
<organism evidence="2 3">
    <name type="scientific">Cadophora malorum</name>
    <dbReference type="NCBI Taxonomy" id="108018"/>
    <lineage>
        <taxon>Eukaryota</taxon>
        <taxon>Fungi</taxon>
        <taxon>Dikarya</taxon>
        <taxon>Ascomycota</taxon>
        <taxon>Pezizomycotina</taxon>
        <taxon>Leotiomycetes</taxon>
        <taxon>Helotiales</taxon>
        <taxon>Ploettnerulaceae</taxon>
        <taxon>Cadophora</taxon>
    </lineage>
</organism>
<proteinExistence type="predicted"/>
<dbReference type="OrthoDB" id="3551700at2759"/>
<accession>A0A8H7T801</accession>
<dbReference type="AlphaFoldDB" id="A0A8H7T801"/>
<reference evidence="2" key="1">
    <citation type="submission" date="2021-02" db="EMBL/GenBank/DDBJ databases">
        <title>Genome sequence Cadophora malorum strain M34.</title>
        <authorList>
            <person name="Stefanovic E."/>
            <person name="Vu D."/>
            <person name="Scully C."/>
            <person name="Dijksterhuis J."/>
            <person name="Roader J."/>
            <person name="Houbraken J."/>
        </authorList>
    </citation>
    <scope>NUCLEOTIDE SEQUENCE</scope>
    <source>
        <strain evidence="2">M34</strain>
    </source>
</reference>